<reference evidence="2 3" key="1">
    <citation type="journal article" date="2016" name="Sci. Rep.">
        <title>The Dendrobium catenatum Lindl. genome sequence provides insights into polysaccharide synthase, floral development and adaptive evolution.</title>
        <authorList>
            <person name="Zhang G.Q."/>
            <person name="Xu Q."/>
            <person name="Bian C."/>
            <person name="Tsai W.C."/>
            <person name="Yeh C.M."/>
            <person name="Liu K.W."/>
            <person name="Yoshida K."/>
            <person name="Zhang L.S."/>
            <person name="Chang S.B."/>
            <person name="Chen F."/>
            <person name="Shi Y."/>
            <person name="Su Y.Y."/>
            <person name="Zhang Y.Q."/>
            <person name="Chen L.J."/>
            <person name="Yin Y."/>
            <person name="Lin M."/>
            <person name="Huang H."/>
            <person name="Deng H."/>
            <person name="Wang Z.W."/>
            <person name="Zhu S.L."/>
            <person name="Zhao X."/>
            <person name="Deng C."/>
            <person name="Niu S.C."/>
            <person name="Huang J."/>
            <person name="Wang M."/>
            <person name="Liu G.H."/>
            <person name="Yang H.J."/>
            <person name="Xiao X.J."/>
            <person name="Hsiao Y.Y."/>
            <person name="Wu W.L."/>
            <person name="Chen Y.Y."/>
            <person name="Mitsuda N."/>
            <person name="Ohme-Takagi M."/>
            <person name="Luo Y.B."/>
            <person name="Van de Peer Y."/>
            <person name="Liu Z.J."/>
        </authorList>
    </citation>
    <scope>NUCLEOTIDE SEQUENCE [LARGE SCALE GENOMIC DNA]</scope>
    <source>
        <tissue evidence="2">The whole plant</tissue>
    </source>
</reference>
<organism evidence="2 3">
    <name type="scientific">Dendrobium catenatum</name>
    <dbReference type="NCBI Taxonomy" id="906689"/>
    <lineage>
        <taxon>Eukaryota</taxon>
        <taxon>Viridiplantae</taxon>
        <taxon>Streptophyta</taxon>
        <taxon>Embryophyta</taxon>
        <taxon>Tracheophyta</taxon>
        <taxon>Spermatophyta</taxon>
        <taxon>Magnoliopsida</taxon>
        <taxon>Liliopsida</taxon>
        <taxon>Asparagales</taxon>
        <taxon>Orchidaceae</taxon>
        <taxon>Epidendroideae</taxon>
        <taxon>Malaxideae</taxon>
        <taxon>Dendrobiinae</taxon>
        <taxon>Dendrobium</taxon>
    </lineage>
</organism>
<keyword evidence="3" id="KW-1185">Reference proteome</keyword>
<evidence type="ECO:0000256" key="1">
    <source>
        <dbReference type="SAM" id="MobiDB-lite"/>
    </source>
</evidence>
<accession>A0A2I0WU13</accession>
<feature type="compositionally biased region" description="Gly residues" evidence="1">
    <location>
        <begin position="59"/>
        <end position="72"/>
    </location>
</feature>
<dbReference type="EMBL" id="KZ502442">
    <property type="protein sequence ID" value="PKU79155.1"/>
    <property type="molecule type" value="Genomic_DNA"/>
</dbReference>
<reference evidence="2 3" key="2">
    <citation type="journal article" date="2017" name="Nature">
        <title>The Apostasia genome and the evolution of orchids.</title>
        <authorList>
            <person name="Zhang G.Q."/>
            <person name="Liu K.W."/>
            <person name="Li Z."/>
            <person name="Lohaus R."/>
            <person name="Hsiao Y.Y."/>
            <person name="Niu S.C."/>
            <person name="Wang J.Y."/>
            <person name="Lin Y.C."/>
            <person name="Xu Q."/>
            <person name="Chen L.J."/>
            <person name="Yoshida K."/>
            <person name="Fujiwara S."/>
            <person name="Wang Z.W."/>
            <person name="Zhang Y.Q."/>
            <person name="Mitsuda N."/>
            <person name="Wang M."/>
            <person name="Liu G.H."/>
            <person name="Pecoraro L."/>
            <person name="Huang H.X."/>
            <person name="Xiao X.J."/>
            <person name="Lin M."/>
            <person name="Wu X.Y."/>
            <person name="Wu W.L."/>
            <person name="Chen Y.Y."/>
            <person name="Chang S.B."/>
            <person name="Sakamoto S."/>
            <person name="Ohme-Takagi M."/>
            <person name="Yagi M."/>
            <person name="Zeng S.J."/>
            <person name="Shen C.Y."/>
            <person name="Yeh C.M."/>
            <person name="Luo Y.B."/>
            <person name="Tsai W.C."/>
            <person name="Van de Peer Y."/>
            <person name="Liu Z.J."/>
        </authorList>
    </citation>
    <scope>NUCLEOTIDE SEQUENCE [LARGE SCALE GENOMIC DNA]</scope>
    <source>
        <tissue evidence="2">The whole plant</tissue>
    </source>
</reference>
<sequence>MLRLMLRSALLLRSFFRKFFSWSFSPDFFSGAALNKSFHRLEMDDDVEEEDKRMEDGDGAGSAGGAVGGEEGGCARRSVDGRERSWSGRRTPSRNSSSAVRRLEGGKEGLRTIQNSNSGEEGLVLLRCLGASSTSIFLLFPRF</sequence>
<feature type="compositionally biased region" description="Basic and acidic residues" evidence="1">
    <location>
        <begin position="101"/>
        <end position="110"/>
    </location>
</feature>
<evidence type="ECO:0000313" key="3">
    <source>
        <dbReference type="Proteomes" id="UP000233837"/>
    </source>
</evidence>
<protein>
    <submittedName>
        <fullName evidence="2">Uncharacterized protein</fullName>
    </submittedName>
</protein>
<dbReference type="AlphaFoldDB" id="A0A2I0WU13"/>
<proteinExistence type="predicted"/>
<gene>
    <name evidence="2" type="ORF">MA16_Dca000499</name>
</gene>
<evidence type="ECO:0000313" key="2">
    <source>
        <dbReference type="EMBL" id="PKU79155.1"/>
    </source>
</evidence>
<name>A0A2I0WU13_9ASPA</name>
<feature type="compositionally biased region" description="Polar residues" evidence="1">
    <location>
        <begin position="88"/>
        <end position="99"/>
    </location>
</feature>
<dbReference type="Proteomes" id="UP000233837">
    <property type="component" value="Unassembled WGS sequence"/>
</dbReference>
<feature type="region of interest" description="Disordered" evidence="1">
    <location>
        <begin position="45"/>
        <end position="114"/>
    </location>
</feature>
<feature type="compositionally biased region" description="Basic and acidic residues" evidence="1">
    <location>
        <begin position="73"/>
        <end position="86"/>
    </location>
</feature>